<keyword evidence="4" id="KW-1185">Reference proteome</keyword>
<feature type="region of interest" description="Disordered" evidence="1">
    <location>
        <begin position="76"/>
        <end position="146"/>
    </location>
</feature>
<keyword evidence="2" id="KW-0472">Membrane</keyword>
<evidence type="ECO:0000256" key="2">
    <source>
        <dbReference type="SAM" id="Phobius"/>
    </source>
</evidence>
<dbReference type="InterPro" id="IPR024232">
    <property type="entry name" value="SpoIIIAH"/>
</dbReference>
<dbReference type="RefSeq" id="WP_184093496.1">
    <property type="nucleotide sequence ID" value="NZ_AP023367.1"/>
</dbReference>
<feature type="compositionally biased region" description="Basic and acidic residues" evidence="1">
    <location>
        <begin position="84"/>
        <end position="106"/>
    </location>
</feature>
<evidence type="ECO:0000256" key="1">
    <source>
        <dbReference type="SAM" id="MobiDB-lite"/>
    </source>
</evidence>
<proteinExistence type="predicted"/>
<dbReference type="Pfam" id="PF12685">
    <property type="entry name" value="SpoIIIAH"/>
    <property type="match status" value="1"/>
</dbReference>
<dbReference type="Proteomes" id="UP000515561">
    <property type="component" value="Chromosome"/>
</dbReference>
<keyword evidence="2" id="KW-1133">Transmembrane helix</keyword>
<name>A0A6S6R969_9FIRM</name>
<dbReference type="InterPro" id="IPR038503">
    <property type="entry name" value="SpoIIIAH_sf"/>
</dbReference>
<gene>
    <name evidence="3" type="ORF">acsn021_32840</name>
</gene>
<sequence length="267" mass="29024">MKNIFKKNQIIITALAIMIAIAGYLNFSERNHDENVVDVGTGEVLDYDTTAETMGDDVTKSDLFTLDDSLISDKELDIATDGETDTKETAKGEEGKETADGSKDTEEVATYEVTDKGEVVTDDKKKEDTEDKEETSAPGEAVLVSTTTTPDFFASKLLEREQLRAKNQEQLTAIINNTNLSEASKEEAINKMISMTTIAEQENATETLLEAKGFSDALVTIRENGVDVVINATSLTEQDVAKITDIVKRNTGAEAKDIVIAPVVATE</sequence>
<accession>A0A6S6R969</accession>
<organism evidence="3 4">
    <name type="scientific">Anaerocolumna cellulosilytica</name>
    <dbReference type="NCBI Taxonomy" id="433286"/>
    <lineage>
        <taxon>Bacteria</taxon>
        <taxon>Bacillati</taxon>
        <taxon>Bacillota</taxon>
        <taxon>Clostridia</taxon>
        <taxon>Lachnospirales</taxon>
        <taxon>Lachnospiraceae</taxon>
        <taxon>Anaerocolumna</taxon>
    </lineage>
</organism>
<feature type="compositionally biased region" description="Basic and acidic residues" evidence="1">
    <location>
        <begin position="113"/>
        <end position="129"/>
    </location>
</feature>
<dbReference type="Gene3D" id="1.10.287.4300">
    <property type="entry name" value="Stage III sporulation protein AH-like"/>
    <property type="match status" value="1"/>
</dbReference>
<keyword evidence="2" id="KW-0812">Transmembrane</keyword>
<reference evidence="3 4" key="1">
    <citation type="journal article" date="2016" name="Int. J. Syst. Evol. Microbiol.">
        <title>Descriptions of Anaerotaenia torta gen. nov., sp. nov. and Anaerocolumna cellulosilytica gen. nov., sp. nov. isolated from a methanogenic reactor of cattle waste.</title>
        <authorList>
            <person name="Uek A."/>
            <person name="Ohtaki Y."/>
            <person name="Kaku N."/>
            <person name="Ueki K."/>
        </authorList>
    </citation>
    <scope>NUCLEOTIDE SEQUENCE [LARGE SCALE GENOMIC DNA]</scope>
    <source>
        <strain evidence="3 4">SN021</strain>
    </source>
</reference>
<dbReference type="KEGG" id="acel:acsn021_32840"/>
<evidence type="ECO:0000313" key="3">
    <source>
        <dbReference type="EMBL" id="BCJ95715.1"/>
    </source>
</evidence>
<feature type="transmembrane region" description="Helical" evidence="2">
    <location>
        <begin position="9"/>
        <end position="27"/>
    </location>
</feature>
<evidence type="ECO:0000313" key="4">
    <source>
        <dbReference type="Proteomes" id="UP000515561"/>
    </source>
</evidence>
<dbReference type="EMBL" id="AP023367">
    <property type="protein sequence ID" value="BCJ95715.1"/>
    <property type="molecule type" value="Genomic_DNA"/>
</dbReference>
<dbReference type="AlphaFoldDB" id="A0A6S6R969"/>
<protein>
    <submittedName>
        <fullName evidence="3">Uncharacterized protein</fullName>
    </submittedName>
</protein>